<dbReference type="EMBL" id="NTJZ01000009">
    <property type="protein sequence ID" value="PDH33335.1"/>
    <property type="molecule type" value="Genomic_DNA"/>
</dbReference>
<sequence>MKKLHSWALGAAIVLVSTLLSAADIDLANFNTADGFNLTNQEDGLSITWNSPEGEAFIDLQFIPRQGNNAAEPLIRAMGIDGEAAIEGVDPNYLFWVGERDLLLRDGWQIFFDRVPTRPYTVEKGYLTPGDVSISTSATRATIEIDGLNSTHFSGSLAFILYHDSPFVHMEARVSTDRPATAFLYHVGLAKSDTEGHHLEWIDAYDNPHIDPIAKATASVYQTRYRSMALSNTNGSLVISPFPHQFLYPLDFADNFGYNWAGNEYLDMVDGFAFGVRQPPMGDRRFVPWVNAQPGSLQKLGVLLFVSKQSGLENLEVVKSYTRNDTFKPLPGYKTLSSHYHHEHSMDFITKQREQNTTGIPTGLEDPDFVNFFKRMGVDMVHMAEFHFGRTPRLDTDERLAELKVMHDEFARLSTDDFLLIPGEEPNVHLGSHWLSLFPKPVYWVLNQNQGQPFEQNVPGYGKVYHVGDADDVLSLLEQENGLAWTAHPRVKGSTGFPDGYKDQEFFTSDHFLGGAWKAMPADYSRDMLGWRVLDLEDDMANWGAKKYILGEVDIFKIYEEYELFGTMNINYLRMDEIPRYEDGWQPVVNALATGQFFVTTGEVLIPHFTLDGAKSGETIASNGVVSLELELEWTYPLAYMELVSGDGTNVTRQRFNLSDTKEFNNRSISTFVNVADQKWMRVEVWDIARNGAFSQPIWINN</sequence>
<dbReference type="Proteomes" id="UP000219329">
    <property type="component" value="Unassembled WGS sequence"/>
</dbReference>
<evidence type="ECO:0000256" key="1">
    <source>
        <dbReference type="SAM" id="SignalP"/>
    </source>
</evidence>
<evidence type="ECO:0000313" key="3">
    <source>
        <dbReference type="Proteomes" id="UP000219329"/>
    </source>
</evidence>
<gene>
    <name evidence="2" type="ORF">CNF02_09095</name>
</gene>
<organism evidence="2 3">
    <name type="scientific">OM182 bacterium MED-G28</name>
    <dbReference type="NCBI Taxonomy" id="1986256"/>
    <lineage>
        <taxon>Bacteria</taxon>
        <taxon>Pseudomonadati</taxon>
        <taxon>Pseudomonadota</taxon>
        <taxon>Gammaproteobacteria</taxon>
        <taxon>OMG group</taxon>
        <taxon>OM182 clade</taxon>
    </lineage>
</organism>
<name>A0A2A5W9X6_9GAMM</name>
<protein>
    <recommendedName>
        <fullName evidence="4">Glycoside hydrolase family 57 N-terminal domain-containing protein</fullName>
    </recommendedName>
</protein>
<evidence type="ECO:0000313" key="2">
    <source>
        <dbReference type="EMBL" id="PDH33335.1"/>
    </source>
</evidence>
<comment type="caution">
    <text evidence="2">The sequence shown here is derived from an EMBL/GenBank/DDBJ whole genome shotgun (WGS) entry which is preliminary data.</text>
</comment>
<reference evidence="2 3" key="1">
    <citation type="submission" date="2017-08" db="EMBL/GenBank/DDBJ databases">
        <title>Fine stratification of microbial communities through a metagenomic profile of the photic zone.</title>
        <authorList>
            <person name="Haro-Moreno J.M."/>
            <person name="Lopez-Perez M."/>
            <person name="De La Torre J."/>
            <person name="Picazo A."/>
            <person name="Camacho A."/>
            <person name="Rodriguez-Valera F."/>
        </authorList>
    </citation>
    <scope>NUCLEOTIDE SEQUENCE [LARGE SCALE GENOMIC DNA]</scope>
    <source>
        <strain evidence="2">MED-G28</strain>
    </source>
</reference>
<dbReference type="AlphaFoldDB" id="A0A2A5W9X6"/>
<feature type="signal peptide" evidence="1">
    <location>
        <begin position="1"/>
        <end position="22"/>
    </location>
</feature>
<accession>A0A2A5W9X6</accession>
<feature type="chain" id="PRO_5012653203" description="Glycoside hydrolase family 57 N-terminal domain-containing protein" evidence="1">
    <location>
        <begin position="23"/>
        <end position="702"/>
    </location>
</feature>
<proteinExistence type="predicted"/>
<evidence type="ECO:0008006" key="4">
    <source>
        <dbReference type="Google" id="ProtNLM"/>
    </source>
</evidence>
<keyword evidence="1" id="KW-0732">Signal</keyword>